<dbReference type="Proteomes" id="UP001209083">
    <property type="component" value="Chromosome"/>
</dbReference>
<feature type="transmembrane region" description="Helical" evidence="1">
    <location>
        <begin position="36"/>
        <end position="54"/>
    </location>
</feature>
<reference evidence="2 3" key="1">
    <citation type="submission" date="2023-05" db="EMBL/GenBank/DDBJ databases">
        <title>Lithophilousrod everest ZFBP1038 complete genpme.</title>
        <authorList>
            <person name="Tian M."/>
        </authorList>
    </citation>
    <scope>NUCLEOTIDE SEQUENCE [LARGE SCALE GENOMIC DNA]</scope>
    <source>
        <strain evidence="2 3">ZFBP1038</strain>
    </source>
</reference>
<feature type="transmembrane region" description="Helical" evidence="1">
    <location>
        <begin position="6"/>
        <end position="24"/>
    </location>
</feature>
<keyword evidence="3" id="KW-1185">Reference proteome</keyword>
<evidence type="ECO:0000256" key="1">
    <source>
        <dbReference type="SAM" id="Phobius"/>
    </source>
</evidence>
<feature type="transmembrane region" description="Helical" evidence="1">
    <location>
        <begin position="105"/>
        <end position="129"/>
    </location>
</feature>
<dbReference type="RefSeq" id="WP_349637555.1">
    <property type="nucleotide sequence ID" value="NZ_CP090958.1"/>
</dbReference>
<feature type="transmembrane region" description="Helical" evidence="1">
    <location>
        <begin position="66"/>
        <end position="84"/>
    </location>
</feature>
<protein>
    <recommendedName>
        <fullName evidence="4">Integral membrane protein</fullName>
    </recommendedName>
</protein>
<gene>
    <name evidence="2" type="ORF">LWF01_11620</name>
</gene>
<evidence type="ECO:0008006" key="4">
    <source>
        <dbReference type="Google" id="ProtNLM"/>
    </source>
</evidence>
<evidence type="ECO:0000313" key="3">
    <source>
        <dbReference type="Proteomes" id="UP001209083"/>
    </source>
</evidence>
<keyword evidence="1" id="KW-1133">Transmembrane helix</keyword>
<name>A0ABY8QP87_9MICO</name>
<dbReference type="EMBL" id="CP090958">
    <property type="protein sequence ID" value="WGW10772.1"/>
    <property type="molecule type" value="Genomic_DNA"/>
</dbReference>
<sequence>MTILSGILLVLHFIGLAAIIGSWLTVLKAPRVVPGMLHGALLQLISGLGLVGVLEASDADVNHAKIAVKLVIAIVITILAFVGVRRLRKAAAPAGADQAVAPAPSAVNTALLGQLCGVLAVVNVVIAVFW</sequence>
<keyword evidence="1" id="KW-0812">Transmembrane</keyword>
<organism evidence="2 3">
    <name type="scientific">Saxibacter everestensis</name>
    <dbReference type="NCBI Taxonomy" id="2909229"/>
    <lineage>
        <taxon>Bacteria</taxon>
        <taxon>Bacillati</taxon>
        <taxon>Actinomycetota</taxon>
        <taxon>Actinomycetes</taxon>
        <taxon>Micrococcales</taxon>
        <taxon>Brevibacteriaceae</taxon>
        <taxon>Saxibacter</taxon>
    </lineage>
</organism>
<keyword evidence="1" id="KW-0472">Membrane</keyword>
<proteinExistence type="predicted"/>
<evidence type="ECO:0000313" key="2">
    <source>
        <dbReference type="EMBL" id="WGW10772.1"/>
    </source>
</evidence>
<accession>A0ABY8QP87</accession>